<dbReference type="RefSeq" id="WP_015193044.1">
    <property type="nucleotide sequence ID" value="NC_019748.1"/>
</dbReference>
<evidence type="ECO:0000259" key="1">
    <source>
        <dbReference type="Pfam" id="PF12204"/>
    </source>
</evidence>
<dbReference type="OrthoDB" id="465937at2"/>
<dbReference type="InterPro" id="IPR022017">
    <property type="entry name" value="BFA1-like_DUF3598"/>
</dbReference>
<dbReference type="Gene3D" id="2.40.128.20">
    <property type="match status" value="1"/>
</dbReference>
<dbReference type="InterPro" id="IPR012674">
    <property type="entry name" value="Calycin"/>
</dbReference>
<sequence length="264" mass="31025">MIAQETNWFNLFGQYVPEKTTWHALTTVYSIELEVIRSYKFTRTFSTNADKSIIYHHNIYYLPDNQIKEQSWKLERQKCNQPDGVFHPEAENMRAIGFGNETSIWISKTFSHNHNFGSEVFFQQQDWRYSVIPVYEGGNLSRIVTIKENKQHFPTQINEEKITNLSGKWQLKQIKMKPDLKTSNQEFASQEIQNSVFIKTNQNYFLPEKIILNVPSIIPMNQTFEMLVGKQITDNLYKQIKVQYNSSGKLSELTSEVYQLDASR</sequence>
<evidence type="ECO:0000313" key="2">
    <source>
        <dbReference type="EMBL" id="AFZ35373.1"/>
    </source>
</evidence>
<dbReference type="KEGG" id="scs:Sta7437_1815"/>
<dbReference type="HOGENOM" id="CLU_091265_0_0_3"/>
<dbReference type="EMBL" id="CP003653">
    <property type="protein sequence ID" value="AFZ35373.1"/>
    <property type="molecule type" value="Genomic_DNA"/>
</dbReference>
<protein>
    <recommendedName>
        <fullName evidence="1">DUF3598 domain-containing protein</fullName>
    </recommendedName>
</protein>
<evidence type="ECO:0000313" key="3">
    <source>
        <dbReference type="Proteomes" id="UP000010473"/>
    </source>
</evidence>
<proteinExistence type="predicted"/>
<accession>K9XS63</accession>
<dbReference type="eggNOG" id="ENOG5032M3H">
    <property type="taxonomic scope" value="Bacteria"/>
</dbReference>
<gene>
    <name evidence="2" type="ordered locus">Sta7437_1815</name>
</gene>
<dbReference type="AlphaFoldDB" id="K9XS63"/>
<dbReference type="STRING" id="111780.Sta7437_1815"/>
<feature type="domain" description="DUF3598" evidence="1">
    <location>
        <begin position="4"/>
        <end position="153"/>
    </location>
</feature>
<reference evidence="3" key="1">
    <citation type="journal article" date="2013" name="Proc. Natl. Acad. Sci. U.S.A.">
        <title>Improving the coverage of the cyanobacterial phylum using diversity-driven genome sequencing.</title>
        <authorList>
            <person name="Shih P.M."/>
            <person name="Wu D."/>
            <person name="Latifi A."/>
            <person name="Axen S.D."/>
            <person name="Fewer D.P."/>
            <person name="Talla E."/>
            <person name="Calteau A."/>
            <person name="Cai F."/>
            <person name="Tandeau de Marsac N."/>
            <person name="Rippka R."/>
            <person name="Herdman M."/>
            <person name="Sivonen K."/>
            <person name="Coursin T."/>
            <person name="Laurent T."/>
            <person name="Goodwin L."/>
            <person name="Nolan M."/>
            <person name="Davenport K.W."/>
            <person name="Han C.S."/>
            <person name="Rubin E.M."/>
            <person name="Eisen J.A."/>
            <person name="Woyke T."/>
            <person name="Gugger M."/>
            <person name="Kerfeld C.A."/>
        </authorList>
    </citation>
    <scope>NUCLEOTIDE SEQUENCE [LARGE SCALE GENOMIC DNA]</scope>
    <source>
        <strain evidence="3">ATCC 29371 / PCC 7437</strain>
    </source>
</reference>
<dbReference type="Proteomes" id="UP000010473">
    <property type="component" value="Chromosome"/>
</dbReference>
<name>K9XS63_STAC7</name>
<keyword evidence="3" id="KW-1185">Reference proteome</keyword>
<organism evidence="2 3">
    <name type="scientific">Stanieria cyanosphaera (strain ATCC 29371 / PCC 7437)</name>
    <dbReference type="NCBI Taxonomy" id="111780"/>
    <lineage>
        <taxon>Bacteria</taxon>
        <taxon>Bacillati</taxon>
        <taxon>Cyanobacteriota</taxon>
        <taxon>Cyanophyceae</taxon>
        <taxon>Pleurocapsales</taxon>
        <taxon>Dermocarpellaceae</taxon>
        <taxon>Stanieria</taxon>
    </lineage>
</organism>
<dbReference type="Pfam" id="PF12204">
    <property type="entry name" value="DUF3598_N"/>
    <property type="match status" value="1"/>
</dbReference>
<dbReference type="SUPFAM" id="SSF50814">
    <property type="entry name" value="Lipocalins"/>
    <property type="match status" value="2"/>
</dbReference>